<dbReference type="GO" id="GO:0003755">
    <property type="term" value="F:peptidyl-prolyl cis-trans isomerase activity"/>
    <property type="evidence" value="ECO:0007669"/>
    <property type="project" value="UniProtKB-UniRule"/>
</dbReference>
<comment type="function">
    <text evidence="8">Also involved in hydrogenase metallocenter assembly, probably by participating in the nickel insertion step. This function in hydrogenase biosynthesis requires chaperone activity and the presence of the metal-binding domain, but not PPIase activity.</text>
</comment>
<protein>
    <recommendedName>
        <fullName evidence="10">Peptidyl-prolyl cis-trans isomerase</fullName>
        <ecNumber evidence="10">5.2.1.8</ecNumber>
    </recommendedName>
</protein>
<dbReference type="PANTHER" id="PTHR47861">
    <property type="entry name" value="FKBP-TYPE PEPTIDYL-PROLYL CIS-TRANS ISOMERASE SLYD"/>
    <property type="match status" value="1"/>
</dbReference>
<keyword evidence="5 9" id="KW-0697">Rotamase</keyword>
<dbReference type="STRING" id="1821621.A8C75_18345"/>
<dbReference type="KEGG" id="mars:A8C75_18345"/>
<dbReference type="InterPro" id="IPR046357">
    <property type="entry name" value="PPIase_dom_sf"/>
</dbReference>
<feature type="domain" description="PPIase FKBP-type" evidence="11">
    <location>
        <begin position="6"/>
        <end position="69"/>
    </location>
</feature>
<evidence type="ECO:0000256" key="9">
    <source>
        <dbReference type="PROSITE-ProRule" id="PRU00277"/>
    </source>
</evidence>
<reference evidence="12 13" key="2">
    <citation type="journal article" date="2018" name="Int. J. Syst. Evol. Microbiol.">
        <title>Marinobacterium aestuarii sp. nov., a benzene-degrading marine bacterium isolated from estuary sediment.</title>
        <authorList>
            <person name="Bae S.S."/>
            <person name="Jung J."/>
            <person name="Chung D."/>
            <person name="Baek K."/>
        </authorList>
    </citation>
    <scope>NUCLEOTIDE SEQUENCE [LARGE SCALE GENOMIC DNA]</scope>
    <source>
        <strain evidence="12 13">ST58-10</strain>
    </source>
</reference>
<comment type="catalytic activity">
    <reaction evidence="1 9 10">
        <text>[protein]-peptidylproline (omega=180) = [protein]-peptidylproline (omega=0)</text>
        <dbReference type="Rhea" id="RHEA:16237"/>
        <dbReference type="Rhea" id="RHEA-COMP:10747"/>
        <dbReference type="Rhea" id="RHEA-COMP:10748"/>
        <dbReference type="ChEBI" id="CHEBI:83833"/>
        <dbReference type="ChEBI" id="CHEBI:83834"/>
        <dbReference type="EC" id="5.2.1.8"/>
    </reaction>
</comment>
<dbReference type="EMBL" id="CP015839">
    <property type="protein sequence ID" value="ANG64240.1"/>
    <property type="molecule type" value="Genomic_DNA"/>
</dbReference>
<dbReference type="Gene3D" id="3.10.50.40">
    <property type="match status" value="1"/>
</dbReference>
<evidence type="ECO:0000256" key="5">
    <source>
        <dbReference type="ARBA" id="ARBA00023110"/>
    </source>
</evidence>
<evidence type="ECO:0000259" key="11">
    <source>
        <dbReference type="PROSITE" id="PS50059"/>
    </source>
</evidence>
<proteinExistence type="inferred from homology"/>
<keyword evidence="6" id="KW-0143">Chaperone</keyword>
<evidence type="ECO:0000256" key="2">
    <source>
        <dbReference type="ARBA" id="ARBA00004496"/>
    </source>
</evidence>
<keyword evidence="13" id="KW-1185">Reference proteome</keyword>
<gene>
    <name evidence="12" type="ORF">A8C75_18345</name>
</gene>
<dbReference type="Proteomes" id="UP000078070">
    <property type="component" value="Chromosome"/>
</dbReference>
<keyword evidence="7 9" id="KW-0413">Isomerase</keyword>
<evidence type="ECO:0000256" key="6">
    <source>
        <dbReference type="ARBA" id="ARBA00023186"/>
    </source>
</evidence>
<name>A0A1A9F2M6_9GAMM</name>
<evidence type="ECO:0000256" key="4">
    <source>
        <dbReference type="ARBA" id="ARBA00022490"/>
    </source>
</evidence>
<accession>A0A1A9F2M6</accession>
<dbReference type="RefSeq" id="WP_067385676.1">
    <property type="nucleotide sequence ID" value="NZ_CP015839.1"/>
</dbReference>
<dbReference type="OrthoDB" id="9808891at2"/>
<dbReference type="SUPFAM" id="SSF54534">
    <property type="entry name" value="FKBP-like"/>
    <property type="match status" value="1"/>
</dbReference>
<evidence type="ECO:0000256" key="8">
    <source>
        <dbReference type="ARBA" id="ARBA00037071"/>
    </source>
</evidence>
<dbReference type="GO" id="GO:0005737">
    <property type="term" value="C:cytoplasm"/>
    <property type="evidence" value="ECO:0007669"/>
    <property type="project" value="UniProtKB-SubCell"/>
</dbReference>
<dbReference type="PANTHER" id="PTHR47861:SF3">
    <property type="entry name" value="FKBP-TYPE PEPTIDYL-PROLYL CIS-TRANS ISOMERASE SLYD"/>
    <property type="match status" value="1"/>
</dbReference>
<comment type="subcellular location">
    <subcellularLocation>
        <location evidence="2">Cytoplasm</location>
    </subcellularLocation>
</comment>
<comment type="similarity">
    <text evidence="3 10">Belongs to the FKBP-type PPIase family.</text>
</comment>
<dbReference type="AlphaFoldDB" id="A0A1A9F2M6"/>
<evidence type="ECO:0000256" key="3">
    <source>
        <dbReference type="ARBA" id="ARBA00006577"/>
    </source>
</evidence>
<dbReference type="GO" id="GO:0042026">
    <property type="term" value="P:protein refolding"/>
    <property type="evidence" value="ECO:0007669"/>
    <property type="project" value="UniProtKB-ARBA"/>
</dbReference>
<reference evidence="13" key="1">
    <citation type="submission" date="2016-05" db="EMBL/GenBank/DDBJ databases">
        <authorList>
            <person name="Baek K."/>
            <person name="Yang S.-J."/>
        </authorList>
    </citation>
    <scope>NUCLEOTIDE SEQUENCE [LARGE SCALE GENOMIC DNA]</scope>
    <source>
        <strain evidence="13">ST58-10</strain>
    </source>
</reference>
<evidence type="ECO:0000313" key="13">
    <source>
        <dbReference type="Proteomes" id="UP000078070"/>
    </source>
</evidence>
<dbReference type="InterPro" id="IPR001179">
    <property type="entry name" value="PPIase_FKBP_dom"/>
</dbReference>
<organism evidence="12 13">
    <name type="scientific">Marinobacterium aestuarii</name>
    <dbReference type="NCBI Taxonomy" id="1821621"/>
    <lineage>
        <taxon>Bacteria</taxon>
        <taxon>Pseudomonadati</taxon>
        <taxon>Pseudomonadota</taxon>
        <taxon>Gammaproteobacteria</taxon>
        <taxon>Oceanospirillales</taxon>
        <taxon>Oceanospirillaceae</taxon>
        <taxon>Marinobacterium</taxon>
    </lineage>
</organism>
<dbReference type="Pfam" id="PF00254">
    <property type="entry name" value="FKBP_C"/>
    <property type="match status" value="1"/>
</dbReference>
<keyword evidence="4" id="KW-0963">Cytoplasm</keyword>
<evidence type="ECO:0000313" key="12">
    <source>
        <dbReference type="EMBL" id="ANG64240.1"/>
    </source>
</evidence>
<evidence type="ECO:0000256" key="10">
    <source>
        <dbReference type="RuleBase" id="RU003915"/>
    </source>
</evidence>
<dbReference type="PROSITE" id="PS50059">
    <property type="entry name" value="FKBP_PPIASE"/>
    <property type="match status" value="1"/>
</dbReference>
<evidence type="ECO:0000256" key="1">
    <source>
        <dbReference type="ARBA" id="ARBA00000971"/>
    </source>
</evidence>
<dbReference type="EC" id="5.2.1.8" evidence="10"/>
<evidence type="ECO:0000256" key="7">
    <source>
        <dbReference type="ARBA" id="ARBA00023235"/>
    </source>
</evidence>
<sequence length="158" mass="17232">MKVAENTVVSFHYRLFDDDGVLEVDTRDGDALPYLHGHANIIAGLEQAMAGHEAGETLRLKVAPQLGYGLYDDDKVRTLEPSFFAGLEDFGIGFSCQLEDDEGTLELATVVDIDDEGVTVDSNHPYAGRTLDFEIEIVTVRAATEAEIARGRLEETAA</sequence>